<protein>
    <submittedName>
        <fullName evidence="2">Uncharacterized protein</fullName>
    </submittedName>
</protein>
<organism evidence="2 3">
    <name type="scientific">Clathrospora elynae</name>
    <dbReference type="NCBI Taxonomy" id="706981"/>
    <lineage>
        <taxon>Eukaryota</taxon>
        <taxon>Fungi</taxon>
        <taxon>Dikarya</taxon>
        <taxon>Ascomycota</taxon>
        <taxon>Pezizomycotina</taxon>
        <taxon>Dothideomycetes</taxon>
        <taxon>Pleosporomycetidae</taxon>
        <taxon>Pleosporales</taxon>
        <taxon>Diademaceae</taxon>
        <taxon>Clathrospora</taxon>
    </lineage>
</organism>
<keyword evidence="3" id="KW-1185">Reference proteome</keyword>
<feature type="non-terminal residue" evidence="2">
    <location>
        <position position="278"/>
    </location>
</feature>
<dbReference type="EMBL" id="ML976059">
    <property type="protein sequence ID" value="KAF1940687.1"/>
    <property type="molecule type" value="Genomic_DNA"/>
</dbReference>
<feature type="non-terminal residue" evidence="2">
    <location>
        <position position="1"/>
    </location>
</feature>
<dbReference type="OrthoDB" id="3789307at2759"/>
<feature type="region of interest" description="Disordered" evidence="1">
    <location>
        <begin position="253"/>
        <end position="278"/>
    </location>
</feature>
<evidence type="ECO:0000313" key="3">
    <source>
        <dbReference type="Proteomes" id="UP000800038"/>
    </source>
</evidence>
<accession>A0A6A5SUE9</accession>
<dbReference type="Proteomes" id="UP000800038">
    <property type="component" value="Unassembled WGS sequence"/>
</dbReference>
<name>A0A6A5SUE9_9PLEO</name>
<dbReference type="AlphaFoldDB" id="A0A6A5SUE9"/>
<evidence type="ECO:0000256" key="1">
    <source>
        <dbReference type="SAM" id="MobiDB-lite"/>
    </source>
</evidence>
<proteinExistence type="predicted"/>
<evidence type="ECO:0000313" key="2">
    <source>
        <dbReference type="EMBL" id="KAF1940687.1"/>
    </source>
</evidence>
<reference evidence="2" key="1">
    <citation type="journal article" date="2020" name="Stud. Mycol.">
        <title>101 Dothideomycetes genomes: a test case for predicting lifestyles and emergence of pathogens.</title>
        <authorList>
            <person name="Haridas S."/>
            <person name="Albert R."/>
            <person name="Binder M."/>
            <person name="Bloem J."/>
            <person name="Labutti K."/>
            <person name="Salamov A."/>
            <person name="Andreopoulos B."/>
            <person name="Baker S."/>
            <person name="Barry K."/>
            <person name="Bills G."/>
            <person name="Bluhm B."/>
            <person name="Cannon C."/>
            <person name="Castanera R."/>
            <person name="Culley D."/>
            <person name="Daum C."/>
            <person name="Ezra D."/>
            <person name="Gonzalez J."/>
            <person name="Henrissat B."/>
            <person name="Kuo A."/>
            <person name="Liang C."/>
            <person name="Lipzen A."/>
            <person name="Lutzoni F."/>
            <person name="Magnuson J."/>
            <person name="Mondo S."/>
            <person name="Nolan M."/>
            <person name="Ohm R."/>
            <person name="Pangilinan J."/>
            <person name="Park H.-J."/>
            <person name="Ramirez L."/>
            <person name="Alfaro M."/>
            <person name="Sun H."/>
            <person name="Tritt A."/>
            <person name="Yoshinaga Y."/>
            <person name="Zwiers L.-H."/>
            <person name="Turgeon B."/>
            <person name="Goodwin S."/>
            <person name="Spatafora J."/>
            <person name="Crous P."/>
            <person name="Grigoriev I."/>
        </authorList>
    </citation>
    <scope>NUCLEOTIDE SEQUENCE</scope>
    <source>
        <strain evidence="2">CBS 161.51</strain>
    </source>
</reference>
<gene>
    <name evidence="2" type="ORF">EJ02DRAFT_309550</name>
</gene>
<sequence>VLVDILVFSYGVNGPLLDSALAEWSPDLRLRKGPIGVPSLLDVPDRRMIQVHSETVHKACEKVAQNHHSLLKNEECAFIITHIIQPARLLKIEPGYMFEQLMAFRSHGCRAEYRKKTLLYNNTISFWPLGRGFLPSKWGVDKKQRLLALRLVSDDIAIAKLGALTCERLQLLIGNAIKQFGEKNCKFGMGRVRREVYVEPTSTALVEELERWEIMITRESYHGSYQSARLETQYYTAPHRGIEHHTKRSVRKLSSIDEVDEHPARSQSAFALRRDSVP</sequence>